<reference evidence="1 2" key="1">
    <citation type="journal article" date="2024" name="G3 (Bethesda)">
        <title>Genome assembly of Hibiscus sabdariffa L. provides insights into metabolisms of medicinal natural products.</title>
        <authorList>
            <person name="Kim T."/>
        </authorList>
    </citation>
    <scope>NUCLEOTIDE SEQUENCE [LARGE SCALE GENOMIC DNA]</scope>
    <source>
        <strain evidence="1">TK-2024</strain>
        <tissue evidence="1">Old leaves</tissue>
    </source>
</reference>
<comment type="caution">
    <text evidence="1">The sequence shown here is derived from an EMBL/GenBank/DDBJ whole genome shotgun (WGS) entry which is preliminary data.</text>
</comment>
<evidence type="ECO:0000313" key="1">
    <source>
        <dbReference type="EMBL" id="KAK9001559.1"/>
    </source>
</evidence>
<gene>
    <name evidence="1" type="ORF">V6N11_083340</name>
</gene>
<sequence length="98" mass="11266">MVVERKFKCRADKNDGDFIDEAKPHRKKGVKGKPQATWSLEEAETEFTFMHNHRIRGWKLDGSNTLTVKNLRLTTSAINSLKSVGVQPLSYKERYVSN</sequence>
<accession>A0ABR2QLP0</accession>
<proteinExistence type="predicted"/>
<name>A0ABR2QLP0_9ROSI</name>
<organism evidence="1 2">
    <name type="scientific">Hibiscus sabdariffa</name>
    <name type="common">roselle</name>
    <dbReference type="NCBI Taxonomy" id="183260"/>
    <lineage>
        <taxon>Eukaryota</taxon>
        <taxon>Viridiplantae</taxon>
        <taxon>Streptophyta</taxon>
        <taxon>Embryophyta</taxon>
        <taxon>Tracheophyta</taxon>
        <taxon>Spermatophyta</taxon>
        <taxon>Magnoliopsida</taxon>
        <taxon>eudicotyledons</taxon>
        <taxon>Gunneridae</taxon>
        <taxon>Pentapetalae</taxon>
        <taxon>rosids</taxon>
        <taxon>malvids</taxon>
        <taxon>Malvales</taxon>
        <taxon>Malvaceae</taxon>
        <taxon>Malvoideae</taxon>
        <taxon>Hibiscus</taxon>
    </lineage>
</organism>
<evidence type="ECO:0000313" key="2">
    <source>
        <dbReference type="Proteomes" id="UP001396334"/>
    </source>
</evidence>
<dbReference type="EMBL" id="JBBPBN010000036">
    <property type="protein sequence ID" value="KAK9001559.1"/>
    <property type="molecule type" value="Genomic_DNA"/>
</dbReference>
<keyword evidence="2" id="KW-1185">Reference proteome</keyword>
<dbReference type="Proteomes" id="UP001396334">
    <property type="component" value="Unassembled WGS sequence"/>
</dbReference>
<protein>
    <submittedName>
        <fullName evidence="1">Uncharacterized protein</fullName>
    </submittedName>
</protein>